<dbReference type="AlphaFoldDB" id="U2Y3H2"/>
<dbReference type="Proteomes" id="UP000016568">
    <property type="component" value="Unassembled WGS sequence"/>
</dbReference>
<evidence type="ECO:0000256" key="7">
    <source>
        <dbReference type="ARBA" id="ARBA00023065"/>
    </source>
</evidence>
<evidence type="ECO:0000256" key="1">
    <source>
        <dbReference type="ARBA" id="ARBA00004571"/>
    </source>
</evidence>
<evidence type="ECO:0000256" key="8">
    <source>
        <dbReference type="ARBA" id="ARBA00023077"/>
    </source>
</evidence>
<keyword evidence="16" id="KW-0675">Receptor</keyword>
<evidence type="ECO:0000256" key="6">
    <source>
        <dbReference type="ARBA" id="ARBA00023004"/>
    </source>
</evidence>
<keyword evidence="7" id="KW-0406">Ion transport</keyword>
<evidence type="ECO:0000256" key="9">
    <source>
        <dbReference type="ARBA" id="ARBA00023136"/>
    </source>
</evidence>
<evidence type="ECO:0000256" key="11">
    <source>
        <dbReference type="PROSITE-ProRule" id="PRU01360"/>
    </source>
</evidence>
<dbReference type="PANTHER" id="PTHR32552">
    <property type="entry name" value="FERRICHROME IRON RECEPTOR-RELATED"/>
    <property type="match status" value="1"/>
</dbReference>
<evidence type="ECO:0000256" key="13">
    <source>
        <dbReference type="SAM" id="SignalP"/>
    </source>
</evidence>
<dbReference type="RefSeq" id="WP_021688443.1">
    <property type="nucleotide sequence ID" value="NZ_BASZ01000001.1"/>
</dbReference>
<keyword evidence="4" id="KW-0410">Iron transport</keyword>
<evidence type="ECO:0000313" key="17">
    <source>
        <dbReference type="Proteomes" id="UP000016568"/>
    </source>
</evidence>
<evidence type="ECO:0000259" key="14">
    <source>
        <dbReference type="Pfam" id="PF00593"/>
    </source>
</evidence>
<keyword evidence="5 11" id="KW-0812">Transmembrane</keyword>
<dbReference type="OrthoDB" id="7208812at2"/>
<dbReference type="InterPro" id="IPR000531">
    <property type="entry name" value="Beta-barrel_TonB"/>
</dbReference>
<evidence type="ECO:0000256" key="2">
    <source>
        <dbReference type="ARBA" id="ARBA00022448"/>
    </source>
</evidence>
<accession>U2Y3H2</accession>
<keyword evidence="3 11" id="KW-1134">Transmembrane beta strand</keyword>
<protein>
    <submittedName>
        <fullName evidence="16">Putative TonB-dependent receptor</fullName>
    </submittedName>
</protein>
<evidence type="ECO:0000256" key="4">
    <source>
        <dbReference type="ARBA" id="ARBA00022496"/>
    </source>
</evidence>
<keyword evidence="10 11" id="KW-0998">Cell outer membrane</keyword>
<name>U2Y3H2_9SPHN</name>
<feature type="signal peptide" evidence="13">
    <location>
        <begin position="1"/>
        <end position="25"/>
    </location>
</feature>
<proteinExistence type="inferred from homology"/>
<dbReference type="Gene3D" id="2.40.170.20">
    <property type="entry name" value="TonB-dependent receptor, beta-barrel domain"/>
    <property type="match status" value="1"/>
</dbReference>
<dbReference type="eggNOG" id="COG4771">
    <property type="taxonomic scope" value="Bacteria"/>
</dbReference>
<dbReference type="KEGG" id="ntd:EGO55_15630"/>
<dbReference type="InterPro" id="IPR012910">
    <property type="entry name" value="Plug_dom"/>
</dbReference>
<feature type="domain" description="TonB-dependent receptor-like beta-barrel" evidence="14">
    <location>
        <begin position="305"/>
        <end position="694"/>
    </location>
</feature>
<feature type="chain" id="PRO_5030177638" evidence="13">
    <location>
        <begin position="26"/>
        <end position="736"/>
    </location>
</feature>
<keyword evidence="6" id="KW-0408">Iron</keyword>
<dbReference type="SUPFAM" id="SSF56935">
    <property type="entry name" value="Porins"/>
    <property type="match status" value="1"/>
</dbReference>
<dbReference type="CDD" id="cd01347">
    <property type="entry name" value="ligand_gated_channel"/>
    <property type="match status" value="1"/>
</dbReference>
<gene>
    <name evidence="16" type="ORF">NT2_01_03050</name>
</gene>
<comment type="caution">
    <text evidence="16">The sequence shown here is derived from an EMBL/GenBank/DDBJ whole genome shotgun (WGS) entry which is preliminary data.</text>
</comment>
<evidence type="ECO:0000256" key="5">
    <source>
        <dbReference type="ARBA" id="ARBA00022692"/>
    </source>
</evidence>
<keyword evidence="17" id="KW-1185">Reference proteome</keyword>
<evidence type="ECO:0000256" key="3">
    <source>
        <dbReference type="ARBA" id="ARBA00022452"/>
    </source>
</evidence>
<dbReference type="GO" id="GO:0006826">
    <property type="term" value="P:iron ion transport"/>
    <property type="evidence" value="ECO:0007669"/>
    <property type="project" value="UniProtKB-KW"/>
</dbReference>
<keyword evidence="2 11" id="KW-0813">Transport</keyword>
<dbReference type="InterPro" id="IPR039426">
    <property type="entry name" value="TonB-dep_rcpt-like"/>
</dbReference>
<evidence type="ECO:0000256" key="10">
    <source>
        <dbReference type="ARBA" id="ARBA00023237"/>
    </source>
</evidence>
<dbReference type="InterPro" id="IPR036942">
    <property type="entry name" value="Beta-barrel_TonB_sf"/>
</dbReference>
<keyword evidence="9 11" id="KW-0472">Membrane</keyword>
<evidence type="ECO:0000313" key="16">
    <source>
        <dbReference type="EMBL" id="GAD47536.1"/>
    </source>
</evidence>
<sequence length="736" mass="79695">MEAYKSFCSLGVLALAQAFATQGMAQEVASPASTAGVGEIVVTAQKRSQNVQDVGMAVSALDETAANAVSTAGIASLASYLPSLQVSNYSPTITIFNVRGVSQNDFADSQESPIAFYVDGVYISAMGGISGQMYDLERVEVLRGPQGTLFGRNATGGLIQAITAKPTDYLDGYVQATIGSYGQFSAEAAIGGPLSDHLRARVSLIANRGGAYIRNATGPDLGGQRNYGARVQLAGDVGANGKFQLKYQYLRNDHERNGGLYSHAAAVPDSDGLGTFVGANENPYGTCNGCDVFGYRQSGGPFSVAFDGPNYFNRTYHDVTLNYEHELGAVTLTSITDYQHLRKSYGEDADMSPAPIFKYPTAQKLDQFSQELRLAGNSDRLHWVVGGYAIWIDSLNDYDTDLSALGMREIYGGKLKTSSLAAFGQLEFKATDLFTLIGGLRYSKDVKKYDFHHAENGVVDLIFNKSTVGDLARNSAGQWSWKAQLNVTPNENMLLYAGVNRGTKSGGFGTPAFFTSDLDSIPFKPEVLTNYEAGLKLTFLDGRAHFNTSAFYYDYKNYQAFQLVNLALAVSNKQARVKGIEFQADVRPADGLSLSGFATVLDTRIKDVALPGGRIADTKMPQAPEFSAGFSIDYTVQVGGGNLKLGTNWKYDSSQYFSTFNALVDREPSHFIGNARISYELGSLPLEIAVFANNVTDKEYRVYNLDLSGPFGFTQQTFAKPRTFGASLTYKIGDHR</sequence>
<organism evidence="16 17">
    <name type="scientific">Caenibius tardaugens NBRC 16725</name>
    <dbReference type="NCBI Taxonomy" id="1219035"/>
    <lineage>
        <taxon>Bacteria</taxon>
        <taxon>Pseudomonadati</taxon>
        <taxon>Pseudomonadota</taxon>
        <taxon>Alphaproteobacteria</taxon>
        <taxon>Sphingomonadales</taxon>
        <taxon>Erythrobacteraceae</taxon>
        <taxon>Caenibius</taxon>
    </lineage>
</organism>
<dbReference type="PROSITE" id="PS52016">
    <property type="entry name" value="TONB_DEPENDENT_REC_3"/>
    <property type="match status" value="1"/>
</dbReference>
<keyword evidence="8 12" id="KW-0798">TonB box</keyword>
<keyword evidence="13" id="KW-0732">Signal</keyword>
<dbReference type="Pfam" id="PF00593">
    <property type="entry name" value="TonB_dep_Rec_b-barrel"/>
    <property type="match status" value="1"/>
</dbReference>
<reference evidence="16 17" key="1">
    <citation type="submission" date="2013-09" db="EMBL/GenBank/DDBJ databases">
        <title>Whole genome shotgun sequence of Novosphingobium tardaugens NBRC 16725.</title>
        <authorList>
            <person name="Isaki S."/>
            <person name="Hosoyama A."/>
            <person name="Tsuchikane K."/>
            <person name="Katsumata H."/>
            <person name="Ando Y."/>
            <person name="Yamazaki S."/>
            <person name="Fujita N."/>
        </authorList>
    </citation>
    <scope>NUCLEOTIDE SEQUENCE [LARGE SCALE GENOMIC DNA]</scope>
    <source>
        <strain evidence="16 17">NBRC 16725</strain>
    </source>
</reference>
<evidence type="ECO:0000256" key="12">
    <source>
        <dbReference type="RuleBase" id="RU003357"/>
    </source>
</evidence>
<comment type="similarity">
    <text evidence="11 12">Belongs to the TonB-dependent receptor family.</text>
</comment>
<evidence type="ECO:0000259" key="15">
    <source>
        <dbReference type="Pfam" id="PF07715"/>
    </source>
</evidence>
<comment type="subcellular location">
    <subcellularLocation>
        <location evidence="1 11">Cell outer membrane</location>
        <topology evidence="1 11">Multi-pass membrane protein</topology>
    </subcellularLocation>
</comment>
<feature type="domain" description="TonB-dependent receptor plug" evidence="15">
    <location>
        <begin position="51"/>
        <end position="157"/>
    </location>
</feature>
<dbReference type="EMBL" id="BASZ01000001">
    <property type="protein sequence ID" value="GAD47536.1"/>
    <property type="molecule type" value="Genomic_DNA"/>
</dbReference>
<dbReference type="GO" id="GO:0009279">
    <property type="term" value="C:cell outer membrane"/>
    <property type="evidence" value="ECO:0007669"/>
    <property type="project" value="UniProtKB-SubCell"/>
</dbReference>
<dbReference type="PANTHER" id="PTHR32552:SF81">
    <property type="entry name" value="TONB-DEPENDENT OUTER MEMBRANE RECEPTOR"/>
    <property type="match status" value="1"/>
</dbReference>
<dbReference type="Pfam" id="PF07715">
    <property type="entry name" value="Plug"/>
    <property type="match status" value="1"/>
</dbReference>